<feature type="compositionally biased region" description="Polar residues" evidence="1">
    <location>
        <begin position="263"/>
        <end position="272"/>
    </location>
</feature>
<name>A0A9D4U5W5_ADICA</name>
<gene>
    <name evidence="2" type="ORF">GOP47_0024170</name>
</gene>
<feature type="region of interest" description="Disordered" evidence="1">
    <location>
        <begin position="582"/>
        <end position="616"/>
    </location>
</feature>
<evidence type="ECO:0000313" key="3">
    <source>
        <dbReference type="Proteomes" id="UP000886520"/>
    </source>
</evidence>
<feature type="region of interest" description="Disordered" evidence="1">
    <location>
        <begin position="333"/>
        <end position="363"/>
    </location>
</feature>
<organism evidence="2 3">
    <name type="scientific">Adiantum capillus-veneris</name>
    <name type="common">Maidenhair fern</name>
    <dbReference type="NCBI Taxonomy" id="13818"/>
    <lineage>
        <taxon>Eukaryota</taxon>
        <taxon>Viridiplantae</taxon>
        <taxon>Streptophyta</taxon>
        <taxon>Embryophyta</taxon>
        <taxon>Tracheophyta</taxon>
        <taxon>Polypodiopsida</taxon>
        <taxon>Polypodiidae</taxon>
        <taxon>Polypodiales</taxon>
        <taxon>Pteridineae</taxon>
        <taxon>Pteridaceae</taxon>
        <taxon>Vittarioideae</taxon>
        <taxon>Adiantum</taxon>
    </lineage>
</organism>
<proteinExistence type="predicted"/>
<keyword evidence="3" id="KW-1185">Reference proteome</keyword>
<reference evidence="2" key="1">
    <citation type="submission" date="2021-01" db="EMBL/GenBank/DDBJ databases">
        <title>Adiantum capillus-veneris genome.</title>
        <authorList>
            <person name="Fang Y."/>
            <person name="Liao Q."/>
        </authorList>
    </citation>
    <scope>NUCLEOTIDE SEQUENCE</scope>
    <source>
        <strain evidence="2">H3</strain>
        <tissue evidence="2">Leaf</tissue>
    </source>
</reference>
<dbReference type="AlphaFoldDB" id="A0A9D4U5W5"/>
<protein>
    <submittedName>
        <fullName evidence="2">Uncharacterized protein</fullName>
    </submittedName>
</protein>
<dbReference type="EMBL" id="JABFUD020000023">
    <property type="protein sequence ID" value="KAI5061665.1"/>
    <property type="molecule type" value="Genomic_DNA"/>
</dbReference>
<dbReference type="OrthoDB" id="1918344at2759"/>
<comment type="caution">
    <text evidence="2">The sequence shown here is derived from an EMBL/GenBank/DDBJ whole genome shotgun (WGS) entry which is preliminary data.</text>
</comment>
<accession>A0A9D4U5W5</accession>
<evidence type="ECO:0000256" key="1">
    <source>
        <dbReference type="SAM" id="MobiDB-lite"/>
    </source>
</evidence>
<sequence>MMKAAEATDSLRAPAKLAFTLPCSARELPISDKKAERTGESFTSCPSGTASRLPNSHALADANSKGPLAGGTPADYNAAPRNQVLANLMQTGGAKSRGAPLASAASMERRRRCSCGELNYLSSNNAAPNGSSFHSNYGSCNCNVENCAWEEGLSAPHLKAQPWRSSSDQSNSNAALHRALAAMKKVSGEPDAVKKAQTKPIPLRNATDLRALDTLDINARSITNSDARTLSMRERGRWGNSKMQQHLFTQPTVAGVGGGGGQNATKANLSSECQHQQHHHHHHQQPLQHVQCLHCGSFSTTPVSGIAQGARSQSFGRKVRDYTWQQELLQEQKRPEPQGTAKEMPEQQAVLPQSGPQGSQNHGIQHHRCEYARLADMSPEYEQQGPAALMKVQHMHGGNVMSWQERYMLLCQAIAAGAFVDGCADDISGPILPSNRGYSWAVCECAACEMGCATAAAAPGAGFRQGPLLSSYCNTSSGERMMELEAFSGPLGYVSESKAGVELSSIMEKRGARRRWWARLPSFGKSKSHTTEAAWRAASGQNTAQCSSCGQRVWRRGEEDEELGGRLCPDCLVRAGSDKCESGPIPGTTAAARPTPPRATRRQRPPQPPFSGQQRQLPRRWRLMKLCRYLMGFPLQR</sequence>
<evidence type="ECO:0000313" key="2">
    <source>
        <dbReference type="EMBL" id="KAI5061665.1"/>
    </source>
</evidence>
<feature type="region of interest" description="Disordered" evidence="1">
    <location>
        <begin position="33"/>
        <end position="76"/>
    </location>
</feature>
<feature type="region of interest" description="Disordered" evidence="1">
    <location>
        <begin position="251"/>
        <end position="285"/>
    </location>
</feature>
<feature type="compositionally biased region" description="Polar residues" evidence="1">
    <location>
        <begin position="40"/>
        <end position="54"/>
    </location>
</feature>
<dbReference type="Proteomes" id="UP000886520">
    <property type="component" value="Chromosome 23"/>
</dbReference>
<feature type="compositionally biased region" description="Polar residues" evidence="1">
    <location>
        <begin position="350"/>
        <end position="363"/>
    </location>
</feature>